<dbReference type="GO" id="GO:0016301">
    <property type="term" value="F:kinase activity"/>
    <property type="evidence" value="ECO:0007669"/>
    <property type="project" value="UniProtKB-KW"/>
</dbReference>
<keyword evidence="6" id="KW-0067">ATP-binding</keyword>
<evidence type="ECO:0000259" key="9">
    <source>
        <dbReference type="PROSITE" id="PS50011"/>
    </source>
</evidence>
<keyword evidence="11" id="KW-1185">Reference proteome</keyword>
<evidence type="ECO:0000256" key="6">
    <source>
        <dbReference type="ARBA" id="ARBA00022840"/>
    </source>
</evidence>
<feature type="domain" description="Protein kinase" evidence="9">
    <location>
        <begin position="1"/>
        <end position="88"/>
    </location>
</feature>
<reference evidence="10 11" key="1">
    <citation type="submission" date="2021-06" db="EMBL/GenBank/DDBJ databases">
        <authorList>
            <person name="Palmer J.M."/>
        </authorList>
    </citation>
    <scope>NUCLEOTIDE SEQUENCE [LARGE SCALE GENOMIC DNA]</scope>
    <source>
        <strain evidence="10 11">XC_2019</strain>
        <tissue evidence="10">Muscle</tissue>
    </source>
</reference>
<evidence type="ECO:0000256" key="3">
    <source>
        <dbReference type="ARBA" id="ARBA00022679"/>
    </source>
</evidence>
<dbReference type="PANTHER" id="PTHR45998">
    <property type="entry name" value="SERINE/THREONINE-PROTEIN KINASE 16"/>
    <property type="match status" value="1"/>
</dbReference>
<evidence type="ECO:0000313" key="10">
    <source>
        <dbReference type="EMBL" id="MEQ2202224.1"/>
    </source>
</evidence>
<evidence type="ECO:0000256" key="8">
    <source>
        <dbReference type="ARBA" id="ARBA00048679"/>
    </source>
</evidence>
<name>A0ABV0R289_9TELE</name>
<dbReference type="EC" id="2.7.11.1" evidence="1"/>
<protein>
    <recommendedName>
        <fullName evidence="1">non-specific serine/threonine protein kinase</fullName>
        <ecNumber evidence="1">2.7.11.1</ecNumber>
    </recommendedName>
</protein>
<dbReference type="PROSITE" id="PS50011">
    <property type="entry name" value="PROTEIN_KINASE_DOM"/>
    <property type="match status" value="1"/>
</dbReference>
<gene>
    <name evidence="10" type="primary">STK16</name>
    <name evidence="10" type="ORF">XENOCAPTIV_028228</name>
</gene>
<dbReference type="SUPFAM" id="SSF56112">
    <property type="entry name" value="Protein kinase-like (PK-like)"/>
    <property type="match status" value="1"/>
</dbReference>
<evidence type="ECO:0000256" key="1">
    <source>
        <dbReference type="ARBA" id="ARBA00012513"/>
    </source>
</evidence>
<dbReference type="Gene3D" id="1.10.510.10">
    <property type="entry name" value="Transferase(Phosphotransferase) domain 1"/>
    <property type="match status" value="1"/>
</dbReference>
<evidence type="ECO:0000256" key="2">
    <source>
        <dbReference type="ARBA" id="ARBA00022527"/>
    </source>
</evidence>
<dbReference type="Pfam" id="PF00069">
    <property type="entry name" value="Pkinase"/>
    <property type="match status" value="1"/>
</dbReference>
<sequence length="88" mass="9957">MTVQDWAAQRCTISYRAPELFNVESHCIIDERTDIWSLGCVLYCMMMLEGPYDMIFQKGDSVALAVQNPVTIPPTCRSVQKLQQPVSS</sequence>
<comment type="catalytic activity">
    <reaction evidence="7">
        <text>L-threonyl-[protein] + ATP = O-phospho-L-threonyl-[protein] + ADP + H(+)</text>
        <dbReference type="Rhea" id="RHEA:46608"/>
        <dbReference type="Rhea" id="RHEA-COMP:11060"/>
        <dbReference type="Rhea" id="RHEA-COMP:11605"/>
        <dbReference type="ChEBI" id="CHEBI:15378"/>
        <dbReference type="ChEBI" id="CHEBI:30013"/>
        <dbReference type="ChEBI" id="CHEBI:30616"/>
        <dbReference type="ChEBI" id="CHEBI:61977"/>
        <dbReference type="ChEBI" id="CHEBI:456216"/>
        <dbReference type="EC" id="2.7.11.1"/>
    </reaction>
</comment>
<accession>A0ABV0R289</accession>
<dbReference type="EMBL" id="JAHRIN010032850">
    <property type="protein sequence ID" value="MEQ2202224.1"/>
    <property type="molecule type" value="Genomic_DNA"/>
</dbReference>
<proteinExistence type="predicted"/>
<evidence type="ECO:0000313" key="11">
    <source>
        <dbReference type="Proteomes" id="UP001434883"/>
    </source>
</evidence>
<keyword evidence="4" id="KW-0547">Nucleotide-binding</keyword>
<organism evidence="10 11">
    <name type="scientific">Xenoophorus captivus</name>
    <dbReference type="NCBI Taxonomy" id="1517983"/>
    <lineage>
        <taxon>Eukaryota</taxon>
        <taxon>Metazoa</taxon>
        <taxon>Chordata</taxon>
        <taxon>Craniata</taxon>
        <taxon>Vertebrata</taxon>
        <taxon>Euteleostomi</taxon>
        <taxon>Actinopterygii</taxon>
        <taxon>Neopterygii</taxon>
        <taxon>Teleostei</taxon>
        <taxon>Neoteleostei</taxon>
        <taxon>Acanthomorphata</taxon>
        <taxon>Ovalentaria</taxon>
        <taxon>Atherinomorphae</taxon>
        <taxon>Cyprinodontiformes</taxon>
        <taxon>Goodeidae</taxon>
        <taxon>Xenoophorus</taxon>
    </lineage>
</organism>
<dbReference type="PANTHER" id="PTHR45998:SF2">
    <property type="entry name" value="SERINE_THREONINE-PROTEIN KINASE 16"/>
    <property type="match status" value="1"/>
</dbReference>
<comment type="caution">
    <text evidence="10">The sequence shown here is derived from an EMBL/GenBank/DDBJ whole genome shotgun (WGS) entry which is preliminary data.</text>
</comment>
<evidence type="ECO:0000256" key="7">
    <source>
        <dbReference type="ARBA" id="ARBA00047899"/>
    </source>
</evidence>
<dbReference type="InterPro" id="IPR000719">
    <property type="entry name" value="Prot_kinase_dom"/>
</dbReference>
<comment type="catalytic activity">
    <reaction evidence="8">
        <text>L-seryl-[protein] + ATP = O-phospho-L-seryl-[protein] + ADP + H(+)</text>
        <dbReference type="Rhea" id="RHEA:17989"/>
        <dbReference type="Rhea" id="RHEA-COMP:9863"/>
        <dbReference type="Rhea" id="RHEA-COMP:11604"/>
        <dbReference type="ChEBI" id="CHEBI:15378"/>
        <dbReference type="ChEBI" id="CHEBI:29999"/>
        <dbReference type="ChEBI" id="CHEBI:30616"/>
        <dbReference type="ChEBI" id="CHEBI:83421"/>
        <dbReference type="ChEBI" id="CHEBI:456216"/>
        <dbReference type="EC" id="2.7.11.1"/>
    </reaction>
</comment>
<keyword evidence="3" id="KW-0808">Transferase</keyword>
<evidence type="ECO:0000256" key="5">
    <source>
        <dbReference type="ARBA" id="ARBA00022777"/>
    </source>
</evidence>
<evidence type="ECO:0000256" key="4">
    <source>
        <dbReference type="ARBA" id="ARBA00022741"/>
    </source>
</evidence>
<dbReference type="InterPro" id="IPR011009">
    <property type="entry name" value="Kinase-like_dom_sf"/>
</dbReference>
<dbReference type="Proteomes" id="UP001434883">
    <property type="component" value="Unassembled WGS sequence"/>
</dbReference>
<keyword evidence="5 10" id="KW-0418">Kinase</keyword>
<keyword evidence="2" id="KW-0723">Serine/threonine-protein kinase</keyword>
<dbReference type="InterPro" id="IPR052239">
    <property type="entry name" value="Ser/Thr-specific_kinases"/>
</dbReference>